<organism evidence="8 9">
    <name type="scientific">Jaapia argillacea MUCL 33604</name>
    <dbReference type="NCBI Taxonomy" id="933084"/>
    <lineage>
        <taxon>Eukaryota</taxon>
        <taxon>Fungi</taxon>
        <taxon>Dikarya</taxon>
        <taxon>Basidiomycota</taxon>
        <taxon>Agaricomycotina</taxon>
        <taxon>Agaricomycetes</taxon>
        <taxon>Agaricomycetidae</taxon>
        <taxon>Jaapiales</taxon>
        <taxon>Jaapiaceae</taxon>
        <taxon>Jaapia</taxon>
    </lineage>
</organism>
<protein>
    <recommendedName>
        <fullName evidence="6">D-arabinitol 2-dehydrogenase [ribulose-forming]</fullName>
        <ecNumber evidence="5">1.1.1.250</ecNumber>
    </recommendedName>
</protein>
<keyword evidence="2" id="KW-0521">NADP</keyword>
<gene>
    <name evidence="8" type="ORF">JAAARDRAFT_164908</name>
</gene>
<dbReference type="InParanoid" id="A0A067P5W4"/>
<dbReference type="HOGENOM" id="CLU_010194_1_1_1"/>
<dbReference type="PANTHER" id="PTHR42760">
    <property type="entry name" value="SHORT-CHAIN DEHYDROGENASES/REDUCTASES FAMILY MEMBER"/>
    <property type="match status" value="1"/>
</dbReference>
<dbReference type="Proteomes" id="UP000027265">
    <property type="component" value="Unassembled WGS sequence"/>
</dbReference>
<dbReference type="SUPFAM" id="SSF51735">
    <property type="entry name" value="NAD(P)-binding Rossmann-fold domains"/>
    <property type="match status" value="1"/>
</dbReference>
<evidence type="ECO:0000313" key="8">
    <source>
        <dbReference type="EMBL" id="KDQ50298.1"/>
    </source>
</evidence>
<evidence type="ECO:0000256" key="1">
    <source>
        <dbReference type="ARBA" id="ARBA00006484"/>
    </source>
</evidence>
<name>A0A067P5W4_9AGAM</name>
<dbReference type="PRINTS" id="PR00081">
    <property type="entry name" value="GDHRDH"/>
</dbReference>
<dbReference type="PROSITE" id="PS00061">
    <property type="entry name" value="ADH_SHORT"/>
    <property type="match status" value="1"/>
</dbReference>
<dbReference type="GO" id="GO:0005975">
    <property type="term" value="P:carbohydrate metabolic process"/>
    <property type="evidence" value="ECO:0007669"/>
    <property type="project" value="UniProtKB-ARBA"/>
</dbReference>
<evidence type="ECO:0000256" key="6">
    <source>
        <dbReference type="ARBA" id="ARBA00070881"/>
    </source>
</evidence>
<evidence type="ECO:0000256" key="2">
    <source>
        <dbReference type="ARBA" id="ARBA00022857"/>
    </source>
</evidence>
<evidence type="ECO:0000313" key="9">
    <source>
        <dbReference type="Proteomes" id="UP000027265"/>
    </source>
</evidence>
<dbReference type="OrthoDB" id="1888931at2759"/>
<dbReference type="STRING" id="933084.A0A067P5W4"/>
<dbReference type="AlphaFoldDB" id="A0A067P5W4"/>
<accession>A0A067P5W4</accession>
<dbReference type="InterPro" id="IPR036291">
    <property type="entry name" value="NAD(P)-bd_dom_sf"/>
</dbReference>
<sequence>MSAASFPTIEFRSPTNPAPIPTLPPNPNERAIARFSLHGKKAIVTGGARSLGLSSATALLEHGLTVLCILDSNLANAQATTGDLVALFIQARIIFKQLDVADEVRVKEAVGWAVDTMDGVDVLLCAAGIAGVKDSLEIGGDEWKRMLDVNLNGSFFCAQAVAKSMIARQTPGSIIFIASISGHTTNFPQPQVSYNVSKAGVIHMTHSLAVEWAKYNIRVNSISPGYMDTAMNEGEHLDEAKKIWFVRTPRARMGSKEELSGCVVLLASQAGSFMTGADLIVDGGTTLI</sequence>
<reference evidence="9" key="1">
    <citation type="journal article" date="2014" name="Proc. Natl. Acad. Sci. U.S.A.">
        <title>Extensive sampling of basidiomycete genomes demonstrates inadequacy of the white-rot/brown-rot paradigm for wood decay fungi.</title>
        <authorList>
            <person name="Riley R."/>
            <person name="Salamov A.A."/>
            <person name="Brown D.W."/>
            <person name="Nagy L.G."/>
            <person name="Floudas D."/>
            <person name="Held B.W."/>
            <person name="Levasseur A."/>
            <person name="Lombard V."/>
            <person name="Morin E."/>
            <person name="Otillar R."/>
            <person name="Lindquist E.A."/>
            <person name="Sun H."/>
            <person name="LaButti K.M."/>
            <person name="Schmutz J."/>
            <person name="Jabbour D."/>
            <person name="Luo H."/>
            <person name="Baker S.E."/>
            <person name="Pisabarro A.G."/>
            <person name="Walton J.D."/>
            <person name="Blanchette R.A."/>
            <person name="Henrissat B."/>
            <person name="Martin F."/>
            <person name="Cullen D."/>
            <person name="Hibbett D.S."/>
            <person name="Grigoriev I.V."/>
        </authorList>
    </citation>
    <scope>NUCLEOTIDE SEQUENCE [LARGE SCALE GENOMIC DNA]</scope>
    <source>
        <strain evidence="9">MUCL 33604</strain>
    </source>
</reference>
<comment type="similarity">
    <text evidence="1">Belongs to the short-chain dehydrogenases/reductases (SDR) family.</text>
</comment>
<keyword evidence="3" id="KW-0560">Oxidoreductase</keyword>
<dbReference type="Gene3D" id="3.40.50.720">
    <property type="entry name" value="NAD(P)-binding Rossmann-like Domain"/>
    <property type="match status" value="1"/>
</dbReference>
<dbReference type="PANTHER" id="PTHR42760:SF115">
    <property type="entry name" value="3-OXOACYL-[ACYL-CARRIER-PROTEIN] REDUCTASE FABG"/>
    <property type="match status" value="1"/>
</dbReference>
<dbReference type="InterPro" id="IPR002347">
    <property type="entry name" value="SDR_fam"/>
</dbReference>
<feature type="region of interest" description="Disordered" evidence="7">
    <location>
        <begin position="1"/>
        <end position="25"/>
    </location>
</feature>
<dbReference type="PRINTS" id="PR00080">
    <property type="entry name" value="SDRFAMILY"/>
</dbReference>
<evidence type="ECO:0000256" key="7">
    <source>
        <dbReference type="SAM" id="MobiDB-lite"/>
    </source>
</evidence>
<comment type="pathway">
    <text evidence="4">Carbohydrate metabolism; D-arabinitol metabolism.</text>
</comment>
<dbReference type="EC" id="1.1.1.250" evidence="5"/>
<feature type="compositionally biased region" description="Pro residues" evidence="7">
    <location>
        <begin position="16"/>
        <end position="25"/>
    </location>
</feature>
<evidence type="ECO:0000256" key="4">
    <source>
        <dbReference type="ARBA" id="ARBA00060719"/>
    </source>
</evidence>
<keyword evidence="9" id="KW-1185">Reference proteome</keyword>
<dbReference type="Pfam" id="PF13561">
    <property type="entry name" value="adh_short_C2"/>
    <property type="match status" value="1"/>
</dbReference>
<evidence type="ECO:0000256" key="3">
    <source>
        <dbReference type="ARBA" id="ARBA00023002"/>
    </source>
</evidence>
<dbReference type="FunFam" id="3.40.50.720:FF:000240">
    <property type="entry name" value="SDR family oxidoreductase"/>
    <property type="match status" value="1"/>
</dbReference>
<evidence type="ECO:0000256" key="5">
    <source>
        <dbReference type="ARBA" id="ARBA00066831"/>
    </source>
</evidence>
<proteinExistence type="inferred from homology"/>
<dbReference type="GO" id="GO:0047038">
    <property type="term" value="F:D-arabinitol 2-dehydrogenase activity"/>
    <property type="evidence" value="ECO:0007669"/>
    <property type="project" value="UniProtKB-EC"/>
</dbReference>
<dbReference type="EMBL" id="KL197762">
    <property type="protein sequence ID" value="KDQ50298.1"/>
    <property type="molecule type" value="Genomic_DNA"/>
</dbReference>
<dbReference type="InterPro" id="IPR020904">
    <property type="entry name" value="Sc_DH/Rdtase_CS"/>
</dbReference>